<evidence type="ECO:0000313" key="4">
    <source>
        <dbReference type="Proteomes" id="UP000185604"/>
    </source>
</evidence>
<evidence type="ECO:0000313" key="5">
    <source>
        <dbReference type="Proteomes" id="UP000429980"/>
    </source>
</evidence>
<keyword evidence="5" id="KW-1185">Reference proteome</keyword>
<reference evidence="2 4" key="1">
    <citation type="journal article" date="2016" name="Front. Microbiol.">
        <title>High-Level Heat Resistance of Spores of Bacillus amyloliquefaciens and Bacillus licheniformis Results from the Presence of a spoVA Operon in a Tn1546 Transposon.</title>
        <authorList>
            <person name="Berendsen E.M."/>
            <person name="Koning R.A."/>
            <person name="Boekhorst J."/>
            <person name="de Jong A."/>
            <person name="Kuipers O.P."/>
            <person name="Wells-Bennik M.H."/>
        </authorList>
    </citation>
    <scope>NUCLEOTIDE SEQUENCE [LARGE SCALE GENOMIC DNA]</scope>
    <source>
        <strain evidence="2 4">B4121</strain>
    </source>
</reference>
<sequence>MYKRSFFIAKTPAGTFSGLKSGESGKMGTEHDQAAEKGPPAGGKNQYER</sequence>
<organism evidence="2 4">
    <name type="scientific">Bacillus paralicheniformis</name>
    <dbReference type="NCBI Taxonomy" id="1648923"/>
    <lineage>
        <taxon>Bacteria</taxon>
        <taxon>Bacillati</taxon>
        <taxon>Bacillota</taxon>
        <taxon>Bacilli</taxon>
        <taxon>Bacillales</taxon>
        <taxon>Bacillaceae</taxon>
        <taxon>Bacillus</taxon>
    </lineage>
</organism>
<evidence type="ECO:0000313" key="3">
    <source>
        <dbReference type="EMBL" id="TWL37729.1"/>
    </source>
</evidence>
<feature type="region of interest" description="Disordered" evidence="1">
    <location>
        <begin position="13"/>
        <end position="49"/>
    </location>
</feature>
<evidence type="ECO:0000256" key="1">
    <source>
        <dbReference type="SAM" id="MobiDB-lite"/>
    </source>
</evidence>
<protein>
    <submittedName>
        <fullName evidence="2">Uncharacterized protein</fullName>
    </submittedName>
</protein>
<evidence type="ECO:0000313" key="2">
    <source>
        <dbReference type="EMBL" id="OLF94330.1"/>
    </source>
</evidence>
<dbReference type="AlphaFoldDB" id="A0A6I7TL26"/>
<name>A0A6I7TL26_9BACI</name>
<gene>
    <name evidence="2" type="ORF">B4121_1957</name>
    <name evidence="3" type="ORF">CHCC15381_2336</name>
</gene>
<accession>A0A6I7TL26</accession>
<reference evidence="3 5" key="2">
    <citation type="submission" date="2019-06" db="EMBL/GenBank/DDBJ databases">
        <title>Genome sequence analysis of &gt;100 Bacillus licheniformis strains suggests intrinsic resistance to this species.</title>
        <authorList>
            <person name="Wels M."/>
            <person name="Siezen R.J."/>
            <person name="Johansen E."/>
            <person name="Stuer-Lauridsen B."/>
            <person name="Bjerre K."/>
            <person name="Nielsen B.K.K."/>
        </authorList>
    </citation>
    <scope>NUCLEOTIDE SEQUENCE [LARGE SCALE GENOMIC DNA]</scope>
    <source>
        <strain evidence="3 5">BAC-15381</strain>
    </source>
</reference>
<dbReference type="Proteomes" id="UP000185604">
    <property type="component" value="Unassembled WGS sequence"/>
</dbReference>
<comment type="caution">
    <text evidence="2">The sequence shown here is derived from an EMBL/GenBank/DDBJ whole genome shotgun (WGS) entry which is preliminary data.</text>
</comment>
<dbReference type="Proteomes" id="UP000429980">
    <property type="component" value="Unassembled WGS sequence"/>
</dbReference>
<dbReference type="EMBL" id="LKPO01000012">
    <property type="protein sequence ID" value="OLF94330.1"/>
    <property type="molecule type" value="Genomic_DNA"/>
</dbReference>
<dbReference type="EMBL" id="NILF01000042">
    <property type="protein sequence ID" value="TWL37729.1"/>
    <property type="molecule type" value="Genomic_DNA"/>
</dbReference>
<proteinExistence type="predicted"/>